<name>W9C8N6_SCLBF</name>
<organism evidence="1 2">
    <name type="scientific">Sclerotinia borealis (strain F-4128)</name>
    <dbReference type="NCBI Taxonomy" id="1432307"/>
    <lineage>
        <taxon>Eukaryota</taxon>
        <taxon>Fungi</taxon>
        <taxon>Dikarya</taxon>
        <taxon>Ascomycota</taxon>
        <taxon>Pezizomycotina</taxon>
        <taxon>Leotiomycetes</taxon>
        <taxon>Helotiales</taxon>
        <taxon>Sclerotiniaceae</taxon>
        <taxon>Sclerotinia</taxon>
    </lineage>
</organism>
<comment type="caution">
    <text evidence="1">The sequence shown here is derived from an EMBL/GenBank/DDBJ whole genome shotgun (WGS) entry which is preliminary data.</text>
</comment>
<dbReference type="Proteomes" id="UP000019487">
    <property type="component" value="Unassembled WGS sequence"/>
</dbReference>
<dbReference type="InterPro" id="IPR008928">
    <property type="entry name" value="6-hairpin_glycosidase_sf"/>
</dbReference>
<dbReference type="AlphaFoldDB" id="W9C8N6"/>
<gene>
    <name evidence="1" type="ORF">SBOR_6489</name>
</gene>
<dbReference type="InterPro" id="IPR053169">
    <property type="entry name" value="MUG_Protein"/>
</dbReference>
<keyword evidence="2" id="KW-1185">Reference proteome</keyword>
<dbReference type="GO" id="GO:0005975">
    <property type="term" value="P:carbohydrate metabolic process"/>
    <property type="evidence" value="ECO:0007669"/>
    <property type="project" value="InterPro"/>
</dbReference>
<dbReference type="PANTHER" id="PTHR47791:SF2">
    <property type="entry name" value="ENDO MANNANASE, GH76 FAMILY (EUROFUNG)"/>
    <property type="match status" value="1"/>
</dbReference>
<evidence type="ECO:0008006" key="3">
    <source>
        <dbReference type="Google" id="ProtNLM"/>
    </source>
</evidence>
<dbReference type="Gene3D" id="1.50.10.20">
    <property type="match status" value="1"/>
</dbReference>
<sequence length="571" mass="63562">MISFSIVTNIRSRMSLLLLCIFCGLFFSIGISASSNDVVRQNDPIQRPLTNNEDIATGGHPQDPIKFKDPKILPAMASALDVLQGDYFATWQGLYPTGIDWTSAVIGTYVAGALTTLTKSFSALSSPKSNENIINKYFAELIGFYFGQDAFSLRQQAYDDMLWVVLGWLDTVKFIDLHSELHYSNSSQPEWYGKQYKPAFAHRARLFWELASQGWDTTLCGGGMIWSPYLLPYKNAITNELYIAASISMYLYFPGDSNQSPFMLSNPTYPPRDAKYLKAAVDAYKWLNSSNMTDLNGLYVDGYHISNLSGGDNTHCDSRNEMVYTYNQGVLLTGQRGLYDATAARSYLSDGHKLISDVIAATGYDLKDNIAISPPPQDGSALAKWYGLGRNGILEEACDSGGFCSQNGQTFKGIFFHHLTAFCSDLPKTPIAGTEEVLKLDREWHTGKCSKYASWIRRNAEAALDTKDEGGRFGMWWGVPALHSSYSDDTPDQSPEYAVDYRNMGVPKNAEWRGDKYPEGAKGKKAFGYTDGDYRRIGIEDPNDRGRGRTVETQGGGLSVLRALWEIVDLR</sequence>
<evidence type="ECO:0000313" key="2">
    <source>
        <dbReference type="Proteomes" id="UP000019487"/>
    </source>
</evidence>
<reference evidence="1 2" key="1">
    <citation type="journal article" date="2014" name="Genome Announc.">
        <title>Draft genome sequence of Sclerotinia borealis, a psychrophilic plant pathogenic fungus.</title>
        <authorList>
            <person name="Mardanov A.V."/>
            <person name="Beletsky A.V."/>
            <person name="Kadnikov V.V."/>
            <person name="Ignatov A.N."/>
            <person name="Ravin N.V."/>
        </authorList>
    </citation>
    <scope>NUCLEOTIDE SEQUENCE [LARGE SCALE GENOMIC DNA]</scope>
    <source>
        <strain evidence="2">F-4157</strain>
    </source>
</reference>
<dbReference type="STRING" id="1432307.W9C8N6"/>
<dbReference type="EMBL" id="AYSA01000339">
    <property type="protein sequence ID" value="ESZ93117.1"/>
    <property type="molecule type" value="Genomic_DNA"/>
</dbReference>
<dbReference type="InterPro" id="IPR005198">
    <property type="entry name" value="Glyco_hydro_76"/>
</dbReference>
<dbReference type="OrthoDB" id="4104179at2759"/>
<proteinExistence type="predicted"/>
<evidence type="ECO:0000313" key="1">
    <source>
        <dbReference type="EMBL" id="ESZ93117.1"/>
    </source>
</evidence>
<dbReference type="Pfam" id="PF03663">
    <property type="entry name" value="Glyco_hydro_76"/>
    <property type="match status" value="1"/>
</dbReference>
<protein>
    <recommendedName>
        <fullName evidence="3">Glycosyl hydrolase</fullName>
    </recommendedName>
</protein>
<accession>W9C8N6</accession>
<dbReference type="PANTHER" id="PTHR47791">
    <property type="entry name" value="MEIOTICALLY UP-REGULATED GENE 191 PROTEIN"/>
    <property type="match status" value="1"/>
</dbReference>
<dbReference type="SUPFAM" id="SSF48208">
    <property type="entry name" value="Six-hairpin glycosidases"/>
    <property type="match status" value="1"/>
</dbReference>
<dbReference type="HOGENOM" id="CLU_021766_1_0_1"/>